<name>A0A9D4MYR4_DREPO</name>
<comment type="caution">
    <text evidence="1">The sequence shown here is derived from an EMBL/GenBank/DDBJ whole genome shotgun (WGS) entry which is preliminary data.</text>
</comment>
<gene>
    <name evidence="1" type="ORF">DPMN_008199</name>
</gene>
<dbReference type="EMBL" id="JAIWYP010000001">
    <property type="protein sequence ID" value="KAH3884224.1"/>
    <property type="molecule type" value="Genomic_DNA"/>
</dbReference>
<evidence type="ECO:0000313" key="2">
    <source>
        <dbReference type="Proteomes" id="UP000828390"/>
    </source>
</evidence>
<accession>A0A9D4MYR4</accession>
<evidence type="ECO:0000313" key="1">
    <source>
        <dbReference type="EMBL" id="KAH3884224.1"/>
    </source>
</evidence>
<reference evidence="1" key="2">
    <citation type="submission" date="2020-11" db="EMBL/GenBank/DDBJ databases">
        <authorList>
            <person name="McCartney M.A."/>
            <person name="Auch B."/>
            <person name="Kono T."/>
            <person name="Mallez S."/>
            <person name="Becker A."/>
            <person name="Gohl D.M."/>
            <person name="Silverstein K.A.T."/>
            <person name="Koren S."/>
            <person name="Bechman K.B."/>
            <person name="Herman A."/>
            <person name="Abrahante J.E."/>
            <person name="Garbe J."/>
        </authorList>
    </citation>
    <scope>NUCLEOTIDE SEQUENCE</scope>
    <source>
        <strain evidence="1">Duluth1</strain>
        <tissue evidence="1">Whole animal</tissue>
    </source>
</reference>
<reference evidence="1" key="1">
    <citation type="journal article" date="2019" name="bioRxiv">
        <title>The Genome of the Zebra Mussel, Dreissena polymorpha: A Resource for Invasive Species Research.</title>
        <authorList>
            <person name="McCartney M.A."/>
            <person name="Auch B."/>
            <person name="Kono T."/>
            <person name="Mallez S."/>
            <person name="Zhang Y."/>
            <person name="Obille A."/>
            <person name="Becker A."/>
            <person name="Abrahante J.E."/>
            <person name="Garbe J."/>
            <person name="Badalamenti J.P."/>
            <person name="Herman A."/>
            <person name="Mangelson H."/>
            <person name="Liachko I."/>
            <person name="Sullivan S."/>
            <person name="Sone E.D."/>
            <person name="Koren S."/>
            <person name="Silverstein K.A.T."/>
            <person name="Beckman K.B."/>
            <person name="Gohl D.M."/>
        </authorList>
    </citation>
    <scope>NUCLEOTIDE SEQUENCE</scope>
    <source>
        <strain evidence="1">Duluth1</strain>
        <tissue evidence="1">Whole animal</tissue>
    </source>
</reference>
<dbReference type="AlphaFoldDB" id="A0A9D4MYR4"/>
<organism evidence="1 2">
    <name type="scientific">Dreissena polymorpha</name>
    <name type="common">Zebra mussel</name>
    <name type="synonym">Mytilus polymorpha</name>
    <dbReference type="NCBI Taxonomy" id="45954"/>
    <lineage>
        <taxon>Eukaryota</taxon>
        <taxon>Metazoa</taxon>
        <taxon>Spiralia</taxon>
        <taxon>Lophotrochozoa</taxon>
        <taxon>Mollusca</taxon>
        <taxon>Bivalvia</taxon>
        <taxon>Autobranchia</taxon>
        <taxon>Heteroconchia</taxon>
        <taxon>Euheterodonta</taxon>
        <taxon>Imparidentia</taxon>
        <taxon>Neoheterodontei</taxon>
        <taxon>Myida</taxon>
        <taxon>Dreissenoidea</taxon>
        <taxon>Dreissenidae</taxon>
        <taxon>Dreissena</taxon>
    </lineage>
</organism>
<sequence length="53" mass="6203">MYSIPKNKNKDFKELAKFLKPGVQMPHDADTACTQRSAILWRNRYSCENMLGR</sequence>
<proteinExistence type="predicted"/>
<dbReference type="Proteomes" id="UP000828390">
    <property type="component" value="Unassembled WGS sequence"/>
</dbReference>
<keyword evidence="2" id="KW-1185">Reference proteome</keyword>
<protein>
    <submittedName>
        <fullName evidence="1">Uncharacterized protein</fullName>
    </submittedName>
</protein>